<evidence type="ECO:0000313" key="3">
    <source>
        <dbReference type="Proteomes" id="UP000250235"/>
    </source>
</evidence>
<evidence type="ECO:0000256" key="1">
    <source>
        <dbReference type="SAM" id="MobiDB-lite"/>
    </source>
</evidence>
<dbReference type="EMBL" id="KV017500">
    <property type="protein sequence ID" value="KZV18186.1"/>
    <property type="molecule type" value="Genomic_DNA"/>
</dbReference>
<evidence type="ECO:0000313" key="2">
    <source>
        <dbReference type="EMBL" id="KZV18186.1"/>
    </source>
</evidence>
<keyword evidence="3" id="KW-1185">Reference proteome</keyword>
<feature type="region of interest" description="Disordered" evidence="1">
    <location>
        <begin position="7"/>
        <end position="26"/>
    </location>
</feature>
<sequence>MIVLDLSDTTHMSAGHHSDDSVGPFRHDTSVCRSERGSISESQSTDIMPQNTDTLMLKAVSKSSTHISILKFYPNRSYSGTKTSVCSIGFLAGLNKYSRNYLKSPEEPNKALIRSLKKLRMNRHFALLLSRRIRLPNWYQSIGLSTTSTAPPVLLQTTTEINGNLPEKCSNEQFLVLTRFLFALDLDSSFKADPDFSSDLNSSSIHSRIQISYLRHLTAAQLSMTSRNLKSSILLSSTKLSMTSRSLKSSILLSSVYVANPAVNVSDKHSSVQISLVVFPANICTLSRNIRNTITSFV</sequence>
<organism evidence="2 3">
    <name type="scientific">Dorcoceras hygrometricum</name>
    <dbReference type="NCBI Taxonomy" id="472368"/>
    <lineage>
        <taxon>Eukaryota</taxon>
        <taxon>Viridiplantae</taxon>
        <taxon>Streptophyta</taxon>
        <taxon>Embryophyta</taxon>
        <taxon>Tracheophyta</taxon>
        <taxon>Spermatophyta</taxon>
        <taxon>Magnoliopsida</taxon>
        <taxon>eudicotyledons</taxon>
        <taxon>Gunneridae</taxon>
        <taxon>Pentapetalae</taxon>
        <taxon>asterids</taxon>
        <taxon>lamiids</taxon>
        <taxon>Lamiales</taxon>
        <taxon>Gesneriaceae</taxon>
        <taxon>Didymocarpoideae</taxon>
        <taxon>Trichosporeae</taxon>
        <taxon>Loxocarpinae</taxon>
        <taxon>Dorcoceras</taxon>
    </lineage>
</organism>
<proteinExistence type="predicted"/>
<feature type="compositionally biased region" description="Basic and acidic residues" evidence="1">
    <location>
        <begin position="16"/>
        <end position="26"/>
    </location>
</feature>
<gene>
    <name evidence="2" type="ORF">F511_11089</name>
</gene>
<name>A0A2Z7AGI1_9LAMI</name>
<dbReference type="AlphaFoldDB" id="A0A2Z7AGI1"/>
<reference evidence="2 3" key="1">
    <citation type="journal article" date="2015" name="Proc. Natl. Acad. Sci. U.S.A.">
        <title>The resurrection genome of Boea hygrometrica: A blueprint for survival of dehydration.</title>
        <authorList>
            <person name="Xiao L."/>
            <person name="Yang G."/>
            <person name="Zhang L."/>
            <person name="Yang X."/>
            <person name="Zhao S."/>
            <person name="Ji Z."/>
            <person name="Zhou Q."/>
            <person name="Hu M."/>
            <person name="Wang Y."/>
            <person name="Chen M."/>
            <person name="Xu Y."/>
            <person name="Jin H."/>
            <person name="Xiao X."/>
            <person name="Hu G."/>
            <person name="Bao F."/>
            <person name="Hu Y."/>
            <person name="Wan P."/>
            <person name="Li L."/>
            <person name="Deng X."/>
            <person name="Kuang T."/>
            <person name="Xiang C."/>
            <person name="Zhu J.K."/>
            <person name="Oliver M.J."/>
            <person name="He Y."/>
        </authorList>
    </citation>
    <scope>NUCLEOTIDE SEQUENCE [LARGE SCALE GENOMIC DNA]</scope>
    <source>
        <strain evidence="3">cv. XS01</strain>
    </source>
</reference>
<protein>
    <submittedName>
        <fullName evidence="2">Uncharacterized protein</fullName>
    </submittedName>
</protein>
<accession>A0A2Z7AGI1</accession>
<dbReference type="Proteomes" id="UP000250235">
    <property type="component" value="Unassembled WGS sequence"/>
</dbReference>